<evidence type="ECO:0000313" key="3">
    <source>
        <dbReference type="Proteomes" id="UP000076969"/>
    </source>
</evidence>
<sequence length="196" mass="23191">MRERFIVLRSNSHRWWHGSGAVPFLLLFIVLAIILWGHHQVETAKQRAERFREALRLEGNKLIRPKRMRPVKGRFTLKGIWSSSVRSRHYSIKRKFTESEEIKTDRIELKPERFSLLINKAEEALIDVPAYLVKDPEFDGILRIPIIPSYRISMEKTSLEVSNDMEFAHLNLETNEWEIHGRSYVSIQNNRGARWN</sequence>
<accession>A0A172WGA3</accession>
<feature type="transmembrane region" description="Helical" evidence="1">
    <location>
        <begin position="15"/>
        <end position="37"/>
    </location>
</feature>
<dbReference type="Proteomes" id="UP000076969">
    <property type="component" value="Chromosome"/>
</dbReference>
<dbReference type="EMBL" id="CP015520">
    <property type="protein sequence ID" value="ANF22451.1"/>
    <property type="molecule type" value="Genomic_DNA"/>
</dbReference>
<proteinExistence type="predicted"/>
<gene>
    <name evidence="2" type="ORF">A7C91_04140</name>
</gene>
<evidence type="ECO:0000256" key="1">
    <source>
        <dbReference type="SAM" id="Phobius"/>
    </source>
</evidence>
<keyword evidence="1" id="KW-0812">Transmembrane</keyword>
<protein>
    <submittedName>
        <fullName evidence="2">Uncharacterized protein</fullName>
    </submittedName>
</protein>
<keyword evidence="3" id="KW-1185">Reference proteome</keyword>
<dbReference type="STRING" id="1712654.A7C91_04140"/>
<organism evidence="2 3">
    <name type="scientific">Thermococcus piezophilus</name>
    <dbReference type="NCBI Taxonomy" id="1712654"/>
    <lineage>
        <taxon>Archaea</taxon>
        <taxon>Methanobacteriati</taxon>
        <taxon>Methanobacteriota</taxon>
        <taxon>Thermococci</taxon>
        <taxon>Thermococcales</taxon>
        <taxon>Thermococcaceae</taxon>
        <taxon>Thermococcus</taxon>
    </lineage>
</organism>
<dbReference type="KEGG" id="tpie:A7C91_04140"/>
<keyword evidence="1" id="KW-1133">Transmembrane helix</keyword>
<name>A0A172WGA3_9EURY</name>
<keyword evidence="1" id="KW-0472">Membrane</keyword>
<dbReference type="AlphaFoldDB" id="A0A172WGA3"/>
<evidence type="ECO:0000313" key="2">
    <source>
        <dbReference type="EMBL" id="ANF22451.1"/>
    </source>
</evidence>
<reference evidence="3" key="1">
    <citation type="journal article" date="2016" name="Syst. Appl. Microbiol.">
        <title>Thermococcus piezophilus sp. nov., a novel hyperthermophilic and piezophilic archaeon with a broad pressure range for growth, isolated from a deepest hydrothermal vent at the Mid-Cayman Rise.</title>
        <authorList>
            <person name="Dalmasso C."/>
            <person name="Oger P."/>
            <person name="Selva G."/>
            <person name="Courtine D."/>
            <person name="L'Haridon S."/>
            <person name="Garlaschelli A."/>
            <person name="Roussel E."/>
            <person name="Miyazaki J."/>
            <person name="Reveillaud J."/>
            <person name="Jebbar M."/>
            <person name="Takai K."/>
            <person name="Maignien L."/>
            <person name="Alain K."/>
        </authorList>
    </citation>
    <scope>NUCLEOTIDE SEQUENCE [LARGE SCALE GENOMIC DNA]</scope>
    <source>
        <strain evidence="3">CDGS</strain>
    </source>
</reference>